<sequence length="95" mass="10381">MEKTMVPHDLKLKVLTATIPKGVLTPVPPCRLVLLPSPSRLQSSSGTKLEYQRVVAPEDIVKTTTPSYHQDLSPKLSTVTLDISARLKLAIPRAP</sequence>
<reference evidence="1 2" key="1">
    <citation type="submission" date="2019-05" db="EMBL/GenBank/DDBJ databases">
        <title>Emergence of the Ug99 lineage of the wheat stem rust pathogen through somatic hybridization.</title>
        <authorList>
            <person name="Li F."/>
            <person name="Upadhyaya N.M."/>
            <person name="Sperschneider J."/>
            <person name="Matny O."/>
            <person name="Nguyen-Phuc H."/>
            <person name="Mago R."/>
            <person name="Raley C."/>
            <person name="Miller M.E."/>
            <person name="Silverstein K.A.T."/>
            <person name="Henningsen E."/>
            <person name="Hirsch C.D."/>
            <person name="Visser B."/>
            <person name="Pretorius Z.A."/>
            <person name="Steffenson B.J."/>
            <person name="Schwessinger B."/>
            <person name="Dodds P.N."/>
            <person name="Figueroa M."/>
        </authorList>
    </citation>
    <scope>NUCLEOTIDE SEQUENCE [LARGE SCALE GENOMIC DNA]</scope>
    <source>
        <strain evidence="1 2">Ug99</strain>
    </source>
</reference>
<organism evidence="1 2">
    <name type="scientific">Puccinia graminis f. sp. tritici</name>
    <dbReference type="NCBI Taxonomy" id="56615"/>
    <lineage>
        <taxon>Eukaryota</taxon>
        <taxon>Fungi</taxon>
        <taxon>Dikarya</taxon>
        <taxon>Basidiomycota</taxon>
        <taxon>Pucciniomycotina</taxon>
        <taxon>Pucciniomycetes</taxon>
        <taxon>Pucciniales</taxon>
        <taxon>Pucciniaceae</taxon>
        <taxon>Puccinia</taxon>
    </lineage>
</organism>
<dbReference type="EMBL" id="VDEP01000275">
    <property type="protein sequence ID" value="KAA1113819.1"/>
    <property type="molecule type" value="Genomic_DNA"/>
</dbReference>
<name>A0A5B0QKZ2_PUCGR</name>
<gene>
    <name evidence="1" type="ORF">PGTUg99_024037</name>
</gene>
<accession>A0A5B0QKZ2</accession>
<comment type="caution">
    <text evidence="1">The sequence shown here is derived from an EMBL/GenBank/DDBJ whole genome shotgun (WGS) entry which is preliminary data.</text>
</comment>
<evidence type="ECO:0000313" key="2">
    <source>
        <dbReference type="Proteomes" id="UP000325313"/>
    </source>
</evidence>
<dbReference type="AlphaFoldDB" id="A0A5B0QKZ2"/>
<proteinExistence type="predicted"/>
<protein>
    <submittedName>
        <fullName evidence="1">Uncharacterized protein</fullName>
    </submittedName>
</protein>
<dbReference type="Proteomes" id="UP000325313">
    <property type="component" value="Unassembled WGS sequence"/>
</dbReference>
<evidence type="ECO:0000313" key="1">
    <source>
        <dbReference type="EMBL" id="KAA1113819.1"/>
    </source>
</evidence>